<comment type="similarity">
    <text evidence="1">Belongs to the AfsR/DnrI/RedD regulatory family.</text>
</comment>
<evidence type="ECO:0000256" key="4">
    <source>
        <dbReference type="PROSITE-ProRule" id="PRU01091"/>
    </source>
</evidence>
<dbReference type="InterPro" id="IPR011990">
    <property type="entry name" value="TPR-like_helical_dom_sf"/>
</dbReference>
<dbReference type="RefSeq" id="WP_165240989.1">
    <property type="nucleotide sequence ID" value="NZ_JAAKZV010000157.1"/>
</dbReference>
<dbReference type="InterPro" id="IPR001867">
    <property type="entry name" value="OmpR/PhoB-type_DNA-bd"/>
</dbReference>
<dbReference type="AlphaFoldDB" id="A0A6G4U8I3"/>
<feature type="DNA-binding region" description="OmpR/PhoB-type" evidence="4">
    <location>
        <begin position="1"/>
        <end position="92"/>
    </location>
</feature>
<keyword evidence="2" id="KW-0902">Two-component regulatory system</keyword>
<dbReference type="PRINTS" id="PR00364">
    <property type="entry name" value="DISEASERSIST"/>
</dbReference>
<evidence type="ECO:0000259" key="5">
    <source>
        <dbReference type="PROSITE" id="PS51755"/>
    </source>
</evidence>
<dbReference type="InterPro" id="IPR041664">
    <property type="entry name" value="AAA_16"/>
</dbReference>
<comment type="caution">
    <text evidence="6">The sequence shown here is derived from an EMBL/GenBank/DDBJ whole genome shotgun (WGS) entry which is preliminary data.</text>
</comment>
<dbReference type="SMART" id="SM00862">
    <property type="entry name" value="Trans_reg_C"/>
    <property type="match status" value="1"/>
</dbReference>
<keyword evidence="7" id="KW-1185">Reference proteome</keyword>
<sequence>MRYSILGPTEARDADGDPIALGPRLRALLAALALRADRGQPVSVDLLITEIWPEGDEPADAPAALQALVGRLRRAIGRDAVDSSPGGYRLAADPDDIDLHRFERLAAEGAHALDRGTPESAAGLLREALGLWRGEAVADLPDRESLAARPNATRLTALHGRIDADLALGRGAELVPELREAVAEQPLDERFHAQLIRALRAAGRPADALAAYEDARSTLAERLGADPGPELRTLHGELLTGAPEPSPAAAPPGNLRTRLTSFVGRDSDLATLRADLAAHRLVTLTGPGGSGKTRLSEEAAAAADSYPDGVWLAELAPLDHAAAVPGAVLSALGRRETTVLTTGLEARAGLRDEGAPDDLARLVEHCAHRRLLLVLDNCEHVIDAAATLAETLLARCPDVTILATSREPLGVPGESVRPVEPLRPAFAHRLFAERAAAVRPGFDPHEDPEAVAEICRRLDGLPLAIELAAARLRLLTPREIADRLDDRFRLLTSGSRTVLPRQQTLRAVVDWSWDLLDDGERGVLADVGVFAGGWTLEAAEAVCEGGSGQVLDLLAALVDKSLVVADPSPAGGMRYRLLETIHEYADERAAEHPDRRAATRARHTAHYLTFAHGAEPRLRGPAQLQWFPLVEAEADNFRAVLQRSLDAGDEDTLIALISDLGWFWWLRDYREEGVQWIKQVTDRWPLPDTDEDPRFWDRIEPRMLAFFLRAERVSAVELKRPEVLALANRCRAAYERPGPHGARFPGVLWPFTGYYTEGPQKVLSYMDEAIANCRTYGDDWALAVLLMFRMHSLIDVPGGTPRAHAGWDELEEVARRVGDRWILAQLAGARGELATNSARTADAHAAYEEAIALCQELDARTELPFLRARLAEVGYRTGDLDEAERLITAAREEAERYSVPDAAVYAEALQGYVELARGRPERARTSLAAARQGSLQGTPPPFFGIMLDSIGARIAAAEGDPVTGLREQTAALRSAYEQQCTEWLQAVLAEAAAPMLVALGEHAAAARVAGAVAAWHPEVPRAAADRRDLEAAERACRDALGDTDHERERAAGARLSVTDVIALLEKTTPERLSDS</sequence>
<keyword evidence="3 4" id="KW-0238">DNA-binding</keyword>
<dbReference type="GO" id="GO:0006355">
    <property type="term" value="P:regulation of DNA-templated transcription"/>
    <property type="evidence" value="ECO:0007669"/>
    <property type="project" value="InterPro"/>
</dbReference>
<evidence type="ECO:0000256" key="2">
    <source>
        <dbReference type="ARBA" id="ARBA00023012"/>
    </source>
</evidence>
<organism evidence="6 7">
    <name type="scientific">Streptomyces coryli</name>
    <dbReference type="NCBI Taxonomy" id="1128680"/>
    <lineage>
        <taxon>Bacteria</taxon>
        <taxon>Bacillati</taxon>
        <taxon>Actinomycetota</taxon>
        <taxon>Actinomycetes</taxon>
        <taxon>Kitasatosporales</taxon>
        <taxon>Streptomycetaceae</taxon>
        <taxon>Streptomyces</taxon>
    </lineage>
</organism>
<dbReference type="InterPro" id="IPR027417">
    <property type="entry name" value="P-loop_NTPase"/>
</dbReference>
<dbReference type="Proteomes" id="UP000481583">
    <property type="component" value="Unassembled WGS sequence"/>
</dbReference>
<dbReference type="Pfam" id="PF03704">
    <property type="entry name" value="BTAD"/>
    <property type="match status" value="1"/>
</dbReference>
<dbReference type="InterPro" id="IPR016032">
    <property type="entry name" value="Sig_transdc_resp-reg_C-effctor"/>
</dbReference>
<dbReference type="PANTHER" id="PTHR47691">
    <property type="entry name" value="REGULATOR-RELATED"/>
    <property type="match status" value="1"/>
</dbReference>
<evidence type="ECO:0000256" key="3">
    <source>
        <dbReference type="ARBA" id="ARBA00023125"/>
    </source>
</evidence>
<evidence type="ECO:0000256" key="1">
    <source>
        <dbReference type="ARBA" id="ARBA00005820"/>
    </source>
</evidence>
<dbReference type="Pfam" id="PF13191">
    <property type="entry name" value="AAA_16"/>
    <property type="match status" value="1"/>
</dbReference>
<protein>
    <submittedName>
        <fullName evidence="6">AfsR/SARP family transcriptional regulator</fullName>
    </submittedName>
</protein>
<evidence type="ECO:0000313" key="6">
    <source>
        <dbReference type="EMBL" id="NGN67698.1"/>
    </source>
</evidence>
<dbReference type="PROSITE" id="PS51755">
    <property type="entry name" value="OMPR_PHOB"/>
    <property type="match status" value="1"/>
</dbReference>
<dbReference type="InterPro" id="IPR005158">
    <property type="entry name" value="BTAD"/>
</dbReference>
<dbReference type="SMART" id="SM01043">
    <property type="entry name" value="BTAD"/>
    <property type="match status" value="1"/>
</dbReference>
<dbReference type="PANTHER" id="PTHR47691:SF3">
    <property type="entry name" value="HTH-TYPE TRANSCRIPTIONAL REGULATOR RV0890C-RELATED"/>
    <property type="match status" value="1"/>
</dbReference>
<feature type="domain" description="OmpR/PhoB-type" evidence="5">
    <location>
        <begin position="1"/>
        <end position="92"/>
    </location>
</feature>
<dbReference type="SUPFAM" id="SSF46894">
    <property type="entry name" value="C-terminal effector domain of the bipartite response regulators"/>
    <property type="match status" value="1"/>
</dbReference>
<dbReference type="CDD" id="cd15831">
    <property type="entry name" value="BTAD"/>
    <property type="match status" value="1"/>
</dbReference>
<dbReference type="Gene3D" id="3.40.50.300">
    <property type="entry name" value="P-loop containing nucleotide triphosphate hydrolases"/>
    <property type="match status" value="1"/>
</dbReference>
<dbReference type="InterPro" id="IPR036388">
    <property type="entry name" value="WH-like_DNA-bd_sf"/>
</dbReference>
<accession>A0A6G4U8I3</accession>
<proteinExistence type="inferred from homology"/>
<reference evidence="6 7" key="1">
    <citation type="submission" date="2020-02" db="EMBL/GenBank/DDBJ databases">
        <title>Whole-genome analyses of novel actinobacteria.</title>
        <authorList>
            <person name="Sahin N."/>
        </authorList>
    </citation>
    <scope>NUCLEOTIDE SEQUENCE [LARGE SCALE GENOMIC DNA]</scope>
    <source>
        <strain evidence="6 7">A7024</strain>
    </source>
</reference>
<dbReference type="GO" id="GO:0003677">
    <property type="term" value="F:DNA binding"/>
    <property type="evidence" value="ECO:0007669"/>
    <property type="project" value="UniProtKB-UniRule"/>
</dbReference>
<dbReference type="SUPFAM" id="SSF48452">
    <property type="entry name" value="TPR-like"/>
    <property type="match status" value="2"/>
</dbReference>
<dbReference type="InterPro" id="IPR058852">
    <property type="entry name" value="HTH_77"/>
</dbReference>
<dbReference type="GO" id="GO:0000160">
    <property type="term" value="P:phosphorelay signal transduction system"/>
    <property type="evidence" value="ECO:0007669"/>
    <property type="project" value="UniProtKB-KW"/>
</dbReference>
<dbReference type="Pfam" id="PF25872">
    <property type="entry name" value="HTH_77"/>
    <property type="match status" value="1"/>
</dbReference>
<gene>
    <name evidence="6" type="ORF">G5C51_27835</name>
</gene>
<evidence type="ECO:0000313" key="7">
    <source>
        <dbReference type="Proteomes" id="UP000481583"/>
    </source>
</evidence>
<dbReference type="Gene3D" id="1.25.40.10">
    <property type="entry name" value="Tetratricopeptide repeat domain"/>
    <property type="match status" value="1"/>
</dbReference>
<dbReference type="EMBL" id="JAAKZV010000157">
    <property type="protein sequence ID" value="NGN67698.1"/>
    <property type="molecule type" value="Genomic_DNA"/>
</dbReference>
<dbReference type="Gene3D" id="1.10.10.10">
    <property type="entry name" value="Winged helix-like DNA-binding domain superfamily/Winged helix DNA-binding domain"/>
    <property type="match status" value="1"/>
</dbReference>
<dbReference type="SUPFAM" id="SSF52540">
    <property type="entry name" value="P-loop containing nucleoside triphosphate hydrolases"/>
    <property type="match status" value="1"/>
</dbReference>
<name>A0A6G4U8I3_9ACTN</name>